<dbReference type="PATRIC" id="fig|1195236.3.peg.2169"/>
<comment type="caution">
    <text evidence="3">The sequence shown here is derived from an EMBL/GenBank/DDBJ whole genome shotgun (WGS) entry which is preliminary data.</text>
</comment>
<dbReference type="InterPro" id="IPR036569">
    <property type="entry name" value="RpiB_LacA_LacB_sf"/>
</dbReference>
<dbReference type="GO" id="GO:0004751">
    <property type="term" value="F:ribose-5-phosphate isomerase activity"/>
    <property type="evidence" value="ECO:0007669"/>
    <property type="project" value="UniProtKB-EC"/>
</dbReference>
<dbReference type="NCBIfam" id="TIGR00689">
    <property type="entry name" value="rpiB_lacA_lacB"/>
    <property type="match status" value="1"/>
</dbReference>
<name>S0FUL4_RUMCE</name>
<dbReference type="STRING" id="1195236.CTER_1846"/>
<accession>S0FUL4</accession>
<dbReference type="Proteomes" id="UP000014155">
    <property type="component" value="Unassembled WGS sequence"/>
</dbReference>
<comment type="similarity">
    <text evidence="1">Belongs to the LacAB/RpiB family.</text>
</comment>
<evidence type="ECO:0000256" key="2">
    <source>
        <dbReference type="ARBA" id="ARBA00023235"/>
    </source>
</evidence>
<evidence type="ECO:0000256" key="1">
    <source>
        <dbReference type="ARBA" id="ARBA00008754"/>
    </source>
</evidence>
<dbReference type="PIRSF" id="PIRSF005384">
    <property type="entry name" value="RpiB_LacA_B"/>
    <property type="match status" value="1"/>
</dbReference>
<proteinExistence type="inferred from homology"/>
<keyword evidence="2 3" id="KW-0413">Isomerase</keyword>
<dbReference type="RefSeq" id="WP_004625400.1">
    <property type="nucleotide sequence ID" value="NZ_AORV01000029.1"/>
</dbReference>
<dbReference type="InterPro" id="IPR051812">
    <property type="entry name" value="SPI_LacAB/RpiB"/>
</dbReference>
<dbReference type="EC" id="5.3.1.6" evidence="3"/>
<reference evidence="3 4" key="1">
    <citation type="journal article" date="2013" name="Genome Announc.">
        <title>Draft Genome Sequence of the Cellulolytic, Mesophilic, Anaerobic Bacterium Clostridium termitidis Strain CT1112 (DSM 5398).</title>
        <authorList>
            <person name="Lal S."/>
            <person name="Ramachandran U."/>
            <person name="Zhang X."/>
            <person name="Munir R."/>
            <person name="Sparling R."/>
            <person name="Levin D.B."/>
        </authorList>
    </citation>
    <scope>NUCLEOTIDE SEQUENCE [LARGE SCALE GENOMIC DNA]</scope>
    <source>
        <strain evidence="3 4">CT1112</strain>
    </source>
</reference>
<dbReference type="NCBIfam" id="NF004051">
    <property type="entry name" value="PRK05571.1"/>
    <property type="match status" value="1"/>
</dbReference>
<organism evidence="3 4">
    <name type="scientific">Ruminiclostridium cellobioparum subsp. termitidis CT1112</name>
    <dbReference type="NCBI Taxonomy" id="1195236"/>
    <lineage>
        <taxon>Bacteria</taxon>
        <taxon>Bacillati</taxon>
        <taxon>Bacillota</taxon>
        <taxon>Clostridia</taxon>
        <taxon>Eubacteriales</taxon>
        <taxon>Oscillospiraceae</taxon>
        <taxon>Ruminiclostridium</taxon>
    </lineage>
</organism>
<gene>
    <name evidence="3" type="ORF">CTER_1846</name>
</gene>
<dbReference type="eggNOG" id="COG0698">
    <property type="taxonomic scope" value="Bacteria"/>
</dbReference>
<dbReference type="AlphaFoldDB" id="S0FUL4"/>
<sequence>MIIAIGSDQWGFDFKQMLIKEFTAKGHEFVDVGAYNKDEIDYPDIAYAVAQKVSKKECERGILICGTGIGMALTANKVKGAYAAVCHDVYSTERSILSNNANIMCMGAQVIGPKTAYSLTDLWLNLEFDSKSNSARKVQEIYQIEKLG</sequence>
<keyword evidence="4" id="KW-1185">Reference proteome</keyword>
<dbReference type="GO" id="GO:0005975">
    <property type="term" value="P:carbohydrate metabolic process"/>
    <property type="evidence" value="ECO:0007669"/>
    <property type="project" value="InterPro"/>
</dbReference>
<protein>
    <submittedName>
        <fullName evidence="3">RpiB/LacA/LacB family sugar-phosphate isomerase</fullName>
        <ecNumber evidence="3">5.3.1.6</ecNumber>
    </submittedName>
</protein>
<dbReference type="EMBL" id="AORV01000029">
    <property type="protein sequence ID" value="EMS72228.1"/>
    <property type="molecule type" value="Genomic_DNA"/>
</dbReference>
<dbReference type="InterPro" id="IPR003500">
    <property type="entry name" value="RpiB_LacA_LacB"/>
</dbReference>
<dbReference type="Pfam" id="PF02502">
    <property type="entry name" value="LacAB_rpiB"/>
    <property type="match status" value="1"/>
</dbReference>
<dbReference type="SUPFAM" id="SSF89623">
    <property type="entry name" value="Ribose/Galactose isomerase RpiB/AlsB"/>
    <property type="match status" value="1"/>
</dbReference>
<dbReference type="Gene3D" id="3.40.1400.10">
    <property type="entry name" value="Sugar-phosphate isomerase, RpiB/LacA/LacB"/>
    <property type="match status" value="1"/>
</dbReference>
<dbReference type="PANTHER" id="PTHR43732:SF1">
    <property type="entry name" value="RIBOSE 5-PHOSPHATE ISOMERASE"/>
    <property type="match status" value="1"/>
</dbReference>
<dbReference type="PANTHER" id="PTHR43732">
    <property type="entry name" value="RIBOSE 5-PHOSPHATE ISOMERASE-RELATED"/>
    <property type="match status" value="1"/>
</dbReference>
<evidence type="ECO:0000313" key="4">
    <source>
        <dbReference type="Proteomes" id="UP000014155"/>
    </source>
</evidence>
<evidence type="ECO:0000313" key="3">
    <source>
        <dbReference type="EMBL" id="EMS72228.1"/>
    </source>
</evidence>